<feature type="compositionally biased region" description="Low complexity" evidence="1">
    <location>
        <begin position="88"/>
        <end position="99"/>
    </location>
</feature>
<feature type="domain" description="LysM" evidence="2">
    <location>
        <begin position="26"/>
        <end position="70"/>
    </location>
</feature>
<dbReference type="AlphaFoldDB" id="A0A382VU22"/>
<dbReference type="InterPro" id="IPR018392">
    <property type="entry name" value="LysM"/>
</dbReference>
<dbReference type="EMBL" id="UINC01154536">
    <property type="protein sequence ID" value="SVD49880.1"/>
    <property type="molecule type" value="Genomic_DNA"/>
</dbReference>
<evidence type="ECO:0000313" key="3">
    <source>
        <dbReference type="EMBL" id="SVD49880.1"/>
    </source>
</evidence>
<dbReference type="PROSITE" id="PS51782">
    <property type="entry name" value="LYSM"/>
    <property type="match status" value="1"/>
</dbReference>
<evidence type="ECO:0000259" key="2">
    <source>
        <dbReference type="PROSITE" id="PS51782"/>
    </source>
</evidence>
<dbReference type="CDD" id="cd00118">
    <property type="entry name" value="LysM"/>
    <property type="match status" value="1"/>
</dbReference>
<accession>A0A382VU22</accession>
<dbReference type="SMART" id="SM00257">
    <property type="entry name" value="LysM"/>
    <property type="match status" value="1"/>
</dbReference>
<dbReference type="SUPFAM" id="SSF54106">
    <property type="entry name" value="LysM domain"/>
    <property type="match status" value="1"/>
</dbReference>
<dbReference type="Gene3D" id="3.10.350.10">
    <property type="entry name" value="LysM domain"/>
    <property type="match status" value="1"/>
</dbReference>
<gene>
    <name evidence="3" type="ORF">METZ01_LOCUS402734</name>
</gene>
<feature type="region of interest" description="Disordered" evidence="1">
    <location>
        <begin position="74"/>
        <end position="99"/>
    </location>
</feature>
<dbReference type="Pfam" id="PF01476">
    <property type="entry name" value="LysM"/>
    <property type="match status" value="1"/>
</dbReference>
<feature type="non-terminal residue" evidence="3">
    <location>
        <position position="99"/>
    </location>
</feature>
<organism evidence="3">
    <name type="scientific">marine metagenome</name>
    <dbReference type="NCBI Taxonomy" id="408172"/>
    <lineage>
        <taxon>unclassified sequences</taxon>
        <taxon>metagenomes</taxon>
        <taxon>ecological metagenomes</taxon>
    </lineage>
</organism>
<proteinExistence type="predicted"/>
<evidence type="ECO:0000256" key="1">
    <source>
        <dbReference type="SAM" id="MobiDB-lite"/>
    </source>
</evidence>
<name>A0A382VU22_9ZZZZ</name>
<reference evidence="3" key="1">
    <citation type="submission" date="2018-05" db="EMBL/GenBank/DDBJ databases">
        <authorList>
            <person name="Lanie J.A."/>
            <person name="Ng W.-L."/>
            <person name="Kazmierczak K.M."/>
            <person name="Andrzejewski T.M."/>
            <person name="Davidsen T.M."/>
            <person name="Wayne K.J."/>
            <person name="Tettelin H."/>
            <person name="Glass J.I."/>
            <person name="Rusch D."/>
            <person name="Podicherti R."/>
            <person name="Tsui H.-C.T."/>
            <person name="Winkler M.E."/>
        </authorList>
    </citation>
    <scope>NUCLEOTIDE SEQUENCE</scope>
</reference>
<dbReference type="InterPro" id="IPR036779">
    <property type="entry name" value="LysM_dom_sf"/>
</dbReference>
<sequence length="99" mass="10107">MNGKGLLLVAGVAATLVSARFTAADETYVVIAGDTACEIAEQFSVPCATLLEANRLGKGALIFVGQRLVLPGIGQTSGAEADEPPAEPETIPPTQAEEP</sequence>
<protein>
    <recommendedName>
        <fullName evidence="2">LysM domain-containing protein</fullName>
    </recommendedName>
</protein>